<evidence type="ECO:0000313" key="2">
    <source>
        <dbReference type="Proteomes" id="UP001589833"/>
    </source>
</evidence>
<dbReference type="Gene3D" id="3.40.50.1820">
    <property type="entry name" value="alpha/beta hydrolase"/>
    <property type="match status" value="1"/>
</dbReference>
<dbReference type="PANTHER" id="PTHR13617">
    <property type="entry name" value="PROTEIN ABHD18"/>
    <property type="match status" value="1"/>
</dbReference>
<accession>A0ABV6NFK9</accession>
<dbReference type="Proteomes" id="UP001589833">
    <property type="component" value="Unassembled WGS sequence"/>
</dbReference>
<comment type="caution">
    <text evidence="1">The sequence shown here is derived from an EMBL/GenBank/DDBJ whole genome shotgun (WGS) entry which is preliminary data.</text>
</comment>
<proteinExistence type="predicted"/>
<dbReference type="EMBL" id="JBHLTR010000013">
    <property type="protein sequence ID" value="MFC0559431.1"/>
    <property type="molecule type" value="Genomic_DNA"/>
</dbReference>
<sequence length="320" mass="37375">MIFSKGIDQYALRCLHKTRSKNYQYSSLPIFKVFDRDQFYRAHSIDVTFSLSERDDYRSGTFESKSLISTGYPTNDKVIGEAFVNKKENVPNLIFVHGWRQDSFERMRNIFHDRLKSETDGNLYYFTLPYHFQRKPVESLFSGEYMISADVSRTLQAVQQAVVDLRAFIHWIKTHKKGPVILIGLSLGGFITNLTATLEPKIDALVSIFYSNRLSYSIWKTNPGIYIRADLEQHGVTYEDLVNYWQITEPSLSRPKVNKENILLISAKHDQYVDIEDANYLWESWERPTRYLYNCGHAGIVLKRRKIAEDTLAFLHTKIK</sequence>
<organism evidence="1 2">
    <name type="scientific">Halalkalibacter alkalisediminis</name>
    <dbReference type="NCBI Taxonomy" id="935616"/>
    <lineage>
        <taxon>Bacteria</taxon>
        <taxon>Bacillati</taxon>
        <taxon>Bacillota</taxon>
        <taxon>Bacilli</taxon>
        <taxon>Bacillales</taxon>
        <taxon>Bacillaceae</taxon>
        <taxon>Halalkalibacter</taxon>
    </lineage>
</organism>
<keyword evidence="1" id="KW-0378">Hydrolase</keyword>
<gene>
    <name evidence="1" type="ORF">ACFFH4_10260</name>
</gene>
<protein>
    <submittedName>
        <fullName evidence="1">Alpha/beta hydrolase family protein</fullName>
    </submittedName>
</protein>
<dbReference type="PANTHER" id="PTHR13617:SF14">
    <property type="entry name" value="PROTEIN ABHD18"/>
    <property type="match status" value="1"/>
</dbReference>
<keyword evidence="2" id="KW-1185">Reference proteome</keyword>
<reference evidence="1 2" key="1">
    <citation type="submission" date="2024-09" db="EMBL/GenBank/DDBJ databases">
        <authorList>
            <person name="Sun Q."/>
            <person name="Mori K."/>
        </authorList>
    </citation>
    <scope>NUCLEOTIDE SEQUENCE [LARGE SCALE GENOMIC DNA]</scope>
    <source>
        <strain evidence="1 2">NCAIM B.02301</strain>
    </source>
</reference>
<dbReference type="InterPro" id="IPR029058">
    <property type="entry name" value="AB_hydrolase_fold"/>
</dbReference>
<name>A0ABV6NFK9_9BACI</name>
<dbReference type="InterPro" id="IPR019149">
    <property type="entry name" value="ABHD18"/>
</dbReference>
<dbReference type="SUPFAM" id="SSF53474">
    <property type="entry name" value="alpha/beta-Hydrolases"/>
    <property type="match status" value="1"/>
</dbReference>
<dbReference type="GO" id="GO:0016787">
    <property type="term" value="F:hydrolase activity"/>
    <property type="evidence" value="ECO:0007669"/>
    <property type="project" value="UniProtKB-KW"/>
</dbReference>
<dbReference type="Pfam" id="PF09752">
    <property type="entry name" value="ABHD18"/>
    <property type="match status" value="1"/>
</dbReference>
<dbReference type="RefSeq" id="WP_273841613.1">
    <property type="nucleotide sequence ID" value="NZ_JAQQWT010000004.1"/>
</dbReference>
<evidence type="ECO:0000313" key="1">
    <source>
        <dbReference type="EMBL" id="MFC0559431.1"/>
    </source>
</evidence>